<organism evidence="1 2">
    <name type="scientific">Scortum barcoo</name>
    <name type="common">barcoo grunter</name>
    <dbReference type="NCBI Taxonomy" id="214431"/>
    <lineage>
        <taxon>Eukaryota</taxon>
        <taxon>Metazoa</taxon>
        <taxon>Chordata</taxon>
        <taxon>Craniata</taxon>
        <taxon>Vertebrata</taxon>
        <taxon>Euteleostomi</taxon>
        <taxon>Actinopterygii</taxon>
        <taxon>Neopterygii</taxon>
        <taxon>Teleostei</taxon>
        <taxon>Neoteleostei</taxon>
        <taxon>Acanthomorphata</taxon>
        <taxon>Eupercaria</taxon>
        <taxon>Centrarchiformes</taxon>
        <taxon>Terapontoidei</taxon>
        <taxon>Terapontidae</taxon>
        <taxon>Scortum</taxon>
    </lineage>
</organism>
<reference evidence="1" key="1">
    <citation type="submission" date="2022-04" db="EMBL/GenBank/DDBJ databases">
        <title>Jade perch genome.</title>
        <authorList>
            <person name="Chao B."/>
        </authorList>
    </citation>
    <scope>NUCLEOTIDE SEQUENCE</scope>
    <source>
        <strain evidence="1">CB-2022</strain>
    </source>
</reference>
<name>A0ACB8VNW8_9TELE</name>
<keyword evidence="2" id="KW-1185">Reference proteome</keyword>
<evidence type="ECO:0000313" key="1">
    <source>
        <dbReference type="EMBL" id="KAI3356198.1"/>
    </source>
</evidence>
<protein>
    <submittedName>
        <fullName evidence="1">Uncharacterized protein</fullName>
    </submittedName>
</protein>
<dbReference type="EMBL" id="CM041550">
    <property type="protein sequence ID" value="KAI3356198.1"/>
    <property type="molecule type" value="Genomic_DNA"/>
</dbReference>
<comment type="caution">
    <text evidence="1">The sequence shown here is derived from an EMBL/GenBank/DDBJ whole genome shotgun (WGS) entry which is preliminary data.</text>
</comment>
<dbReference type="Proteomes" id="UP000831701">
    <property type="component" value="Chromosome 20"/>
</dbReference>
<sequence length="287" mass="31510">MSSPESCFLPCSCPVPCLLYPARLVPAHQIWTVPLGRRETIRTGGVKEETSFENEKVIIVGDFNIHVDMDSDSLSTAFISLLDSIGFSQRVLQRLMENKLFIKKEKCEFHASRISHKFPGFHHSRGPGQSGVCGGSGQMSALALSPHSDKVLNPVCIPVLFSPAVFSQWRPIMMWGIESYSLSNWCWKSDITCHPPDSFDSFLFPAHFVAVPKLPSARETLTSSAATLSTCMGYLWTLCLTEGLNSSRSAEKYKYIESSPGFIRHGGGADCGDPEGDDHRMMAVGGG</sequence>
<accession>A0ACB8VNW8</accession>
<proteinExistence type="predicted"/>
<evidence type="ECO:0000313" key="2">
    <source>
        <dbReference type="Proteomes" id="UP000831701"/>
    </source>
</evidence>
<gene>
    <name evidence="1" type="ORF">L3Q82_017182</name>
</gene>